<name>A0A516PUG1_9ACTN</name>
<dbReference type="Gene3D" id="3.40.50.2000">
    <property type="entry name" value="Glycogen Phosphorylase B"/>
    <property type="match status" value="2"/>
</dbReference>
<keyword evidence="1" id="KW-0328">Glycosyltransferase</keyword>
<keyword evidence="5" id="KW-1185">Reference proteome</keyword>
<gene>
    <name evidence="4" type="ORF">FOE78_00535</name>
</gene>
<dbReference type="InterPro" id="IPR028098">
    <property type="entry name" value="Glyco_trans_4-like_N"/>
</dbReference>
<evidence type="ECO:0000256" key="1">
    <source>
        <dbReference type="ARBA" id="ARBA00022676"/>
    </source>
</evidence>
<dbReference type="RefSeq" id="WP_143984590.1">
    <property type="nucleotide sequence ID" value="NZ_CP041692.1"/>
</dbReference>
<proteinExistence type="predicted"/>
<evidence type="ECO:0000259" key="3">
    <source>
        <dbReference type="Pfam" id="PF13439"/>
    </source>
</evidence>
<dbReference type="GO" id="GO:0016757">
    <property type="term" value="F:glycosyltransferase activity"/>
    <property type="evidence" value="ECO:0007669"/>
    <property type="project" value="UniProtKB-KW"/>
</dbReference>
<dbReference type="PANTHER" id="PTHR12526">
    <property type="entry name" value="GLYCOSYLTRANSFERASE"/>
    <property type="match status" value="1"/>
</dbReference>
<dbReference type="OrthoDB" id="3861448at2"/>
<evidence type="ECO:0000313" key="4">
    <source>
        <dbReference type="EMBL" id="QDP94601.1"/>
    </source>
</evidence>
<dbReference type="PANTHER" id="PTHR12526:SF635">
    <property type="entry name" value="GLYCOSYL TRANSFERASE GROUP 1"/>
    <property type="match status" value="1"/>
</dbReference>
<accession>A0A516PUG1</accession>
<evidence type="ECO:0000256" key="2">
    <source>
        <dbReference type="ARBA" id="ARBA00022679"/>
    </source>
</evidence>
<dbReference type="EMBL" id="CP041692">
    <property type="protein sequence ID" value="QDP94601.1"/>
    <property type="molecule type" value="Genomic_DNA"/>
</dbReference>
<dbReference type="CDD" id="cd03801">
    <property type="entry name" value="GT4_PimA-like"/>
    <property type="match status" value="1"/>
</dbReference>
<dbReference type="Proteomes" id="UP000319263">
    <property type="component" value="Chromosome"/>
</dbReference>
<reference evidence="4 5" key="1">
    <citation type="submission" date="2019-07" db="EMBL/GenBank/DDBJ databases">
        <title>Microlunatus dokdonensis sp. nov. isolated from the rhizospheric soil of the wild plant Elymus tsukushiensis.</title>
        <authorList>
            <person name="Ghim S.-Y."/>
            <person name="Hwang Y.-J."/>
            <person name="Son J.-S."/>
            <person name="Shin J.-H."/>
        </authorList>
    </citation>
    <scope>NUCLEOTIDE SEQUENCE [LARGE SCALE GENOMIC DNA]</scope>
    <source>
        <strain evidence="4 5">KUDC0627</strain>
    </source>
</reference>
<dbReference type="Pfam" id="PF13439">
    <property type="entry name" value="Glyco_transf_4"/>
    <property type="match status" value="1"/>
</dbReference>
<dbReference type="AlphaFoldDB" id="A0A516PUG1"/>
<feature type="domain" description="Glycosyltransferase subfamily 4-like N-terminal" evidence="3">
    <location>
        <begin position="12"/>
        <end position="107"/>
    </location>
</feature>
<dbReference type="KEGG" id="mik:FOE78_00535"/>
<protein>
    <submittedName>
        <fullName evidence="4">Glycosyltransferase family 4 protein</fullName>
    </submittedName>
</protein>
<dbReference type="Pfam" id="PF13692">
    <property type="entry name" value="Glyco_trans_1_4"/>
    <property type="match status" value="1"/>
</dbReference>
<sequence length="400" mass="43558">MRILVCPHQMGMGGSQLTAIELAAAMGGHGHRVSIFAPAGVLVDRARTLGLELITAPDPRRGREWVRKLITVIGQQHIDLVHGYEWRPCLDAAFGAGVLRRTPVLMSVLSMAVPAFLPRGLPIVVGTPALATRQHSLGRRTFLIEPSVDMITNQSRDVVAARARWGVRSDELVISTVSMLTTELEKLQGVLALIAVVDRLSADYPIRLLIAGDGEGFEQVCRRAQQVNQRHGREIVRPLGFLPDPEPVYEAADVAIGMGTSAIKAMAHGKPLIVQGEAGFWQSLRPDNSERFLHAGWFGAGGAGVRDLEGALRPLLGDAGLRTELGRFGRELVGYRYSTGRASRRLAGVYAEVGSNRLRLRRMAPSLARSAVDVTRYRLAERMGDVVKHETASREGMVNP</sequence>
<keyword evidence="2 4" id="KW-0808">Transferase</keyword>
<organism evidence="4 5">
    <name type="scientific">Microlunatus elymi</name>
    <dbReference type="NCBI Taxonomy" id="2596828"/>
    <lineage>
        <taxon>Bacteria</taxon>
        <taxon>Bacillati</taxon>
        <taxon>Actinomycetota</taxon>
        <taxon>Actinomycetes</taxon>
        <taxon>Propionibacteriales</taxon>
        <taxon>Propionibacteriaceae</taxon>
        <taxon>Microlunatus</taxon>
    </lineage>
</organism>
<evidence type="ECO:0000313" key="5">
    <source>
        <dbReference type="Proteomes" id="UP000319263"/>
    </source>
</evidence>
<dbReference type="SUPFAM" id="SSF53756">
    <property type="entry name" value="UDP-Glycosyltransferase/glycogen phosphorylase"/>
    <property type="match status" value="1"/>
</dbReference>